<dbReference type="Gene3D" id="2.60.40.1220">
    <property type="match status" value="1"/>
</dbReference>
<evidence type="ECO:0000256" key="2">
    <source>
        <dbReference type="SAM" id="SignalP"/>
    </source>
</evidence>
<feature type="domain" description="SLH" evidence="3">
    <location>
        <begin position="152"/>
        <end position="215"/>
    </location>
</feature>
<evidence type="ECO:0000256" key="1">
    <source>
        <dbReference type="ARBA" id="ARBA00022729"/>
    </source>
</evidence>
<feature type="domain" description="SLH" evidence="3">
    <location>
        <begin position="92"/>
        <end position="151"/>
    </location>
</feature>
<gene>
    <name evidence="4" type="ORF">ACFQIC_14225</name>
</gene>
<dbReference type="RefSeq" id="WP_204708905.1">
    <property type="nucleotide sequence ID" value="NZ_JBHSZV010000035.1"/>
</dbReference>
<dbReference type="PANTHER" id="PTHR43308">
    <property type="entry name" value="OUTER MEMBRANE PROTEIN ALPHA-RELATED"/>
    <property type="match status" value="1"/>
</dbReference>
<proteinExistence type="predicted"/>
<dbReference type="PROSITE" id="PS51272">
    <property type="entry name" value="SLH"/>
    <property type="match status" value="3"/>
</dbReference>
<name>A0ABW2EPX7_9BACI</name>
<feature type="signal peptide" evidence="2">
    <location>
        <begin position="1"/>
        <end position="28"/>
    </location>
</feature>
<dbReference type="Pfam" id="PF00395">
    <property type="entry name" value="SLH"/>
    <property type="match status" value="3"/>
</dbReference>
<keyword evidence="5" id="KW-1185">Reference proteome</keyword>
<dbReference type="EMBL" id="JBHSZV010000035">
    <property type="protein sequence ID" value="MFC7062986.1"/>
    <property type="molecule type" value="Genomic_DNA"/>
</dbReference>
<protein>
    <submittedName>
        <fullName evidence="4">S-layer homology domain-containing protein</fullName>
    </submittedName>
</protein>
<evidence type="ECO:0000313" key="4">
    <source>
        <dbReference type="EMBL" id="MFC7062986.1"/>
    </source>
</evidence>
<comment type="caution">
    <text evidence="4">The sequence shown here is derived from an EMBL/GenBank/DDBJ whole genome shotgun (WGS) entry which is preliminary data.</text>
</comment>
<dbReference type="Gene3D" id="2.60.40.1080">
    <property type="match status" value="3"/>
</dbReference>
<evidence type="ECO:0000313" key="5">
    <source>
        <dbReference type="Proteomes" id="UP001596410"/>
    </source>
</evidence>
<feature type="chain" id="PRO_5045378690" evidence="2">
    <location>
        <begin position="29"/>
        <end position="961"/>
    </location>
</feature>
<dbReference type="PANTHER" id="PTHR43308:SF5">
    <property type="entry name" value="S-LAYER PROTEIN _ PEPTIDOGLYCAN ENDO-BETA-N-ACETYLGLUCOSAMINIDASE"/>
    <property type="match status" value="1"/>
</dbReference>
<dbReference type="Proteomes" id="UP001596410">
    <property type="component" value="Unassembled WGS sequence"/>
</dbReference>
<keyword evidence="1 2" id="KW-0732">Signal</keyword>
<sequence>MGYQPKSNRKFYAGALSAAMVASAVAPAAVSAQHDQFQDVDGEDYYADAIHALSEQGVLQGDDNGDFNPEADIERSEAAEVLRKALDYPTTGSEDYPDVSEGDWFYEAVVGVTDAGVFGGDDHGNFNPEASLSREEAAKILVEAYGLEGDGESSSFTDVNADRWSAEYIAIAEQNGVVEGQGDNEFAPQENIKRGDFALMVTRAMNPDSEEVAVESVSAIDATTLEVTFDNEETVEVKLDEALVDGENEVTFTVDGVEYTETVEFEAPAVELSSVEATGVKTVDVKFNQAVDTEEATVQIKRGAAIYGSDVEWNEEGTVATVTTVVELPEDDYTAVVSGLGEEDLTTDFSVEAEAANAVQVTAATVDDEASAAQVPFVVENQYGEDMEVLATDSNLNVSAYNVTQDADVTGDIATPAEDYFELDTSSTDAYEIGDEVRFTVTYKGLTTQSNVLVADASSAADIELGDVVLEEDDNRLNVSDGTFKLDYSLLDQYGESTDLSATGQTSLPATIDGVQFISSDSSVISDIAVVDDEDGNGEIEFTVAGDGTATITAVVNESGAVATTEVTVEEDSTPEAVSVSAPTSLVASQDEAFNLPVTVTDQYGNVLESVNGLNVSFDDATLESEANLTLNEEDGETSLAVDLSGVSDATIDETTKATVNITNGAGDELGTVSFNIEPEAEVQDVEADDLATLFEDGATHTVTNDDLTVTDQYGRSIEGAINVTSDDTSVVDVASGTDLTAVAEGTTTLTVEVDGVTVDVPVEVITSSDVESYTLNEIGTVYASAGDDSYDVVTELSGVNADGDTVKLASSTPDFITSSNTNVADVDSDVEVDGVAEGTATISAWKDGEVVGTSTVTVSEEKPSVASVDFADTVASTIADQGTEDLSGDVEVLDQYGVDLVANNTLDVTTTGFWMSSDADITVTGGTANDTNAGESDDTTITYITKNGLTTSTDLTNPAN</sequence>
<accession>A0ABW2EPX7</accession>
<dbReference type="InterPro" id="IPR051465">
    <property type="entry name" value="Cell_Envelope_Struct_Comp"/>
</dbReference>
<dbReference type="InterPro" id="IPR014755">
    <property type="entry name" value="Cu-Rt/internalin_Ig-like"/>
</dbReference>
<evidence type="ECO:0000259" key="3">
    <source>
        <dbReference type="PROSITE" id="PS51272"/>
    </source>
</evidence>
<dbReference type="InterPro" id="IPR001119">
    <property type="entry name" value="SLH_dom"/>
</dbReference>
<feature type="domain" description="SLH" evidence="3">
    <location>
        <begin position="33"/>
        <end position="91"/>
    </location>
</feature>
<reference evidence="5" key="1">
    <citation type="journal article" date="2019" name="Int. J. Syst. Evol. Microbiol.">
        <title>The Global Catalogue of Microorganisms (GCM) 10K type strain sequencing project: providing services to taxonomists for standard genome sequencing and annotation.</title>
        <authorList>
            <consortium name="The Broad Institute Genomics Platform"/>
            <consortium name="The Broad Institute Genome Sequencing Center for Infectious Disease"/>
            <person name="Wu L."/>
            <person name="Ma J."/>
        </authorList>
    </citation>
    <scope>NUCLEOTIDE SEQUENCE [LARGE SCALE GENOMIC DNA]</scope>
    <source>
        <strain evidence="5">CGMCC 4.1621</strain>
    </source>
</reference>
<dbReference type="SMART" id="SM00635">
    <property type="entry name" value="BID_2"/>
    <property type="match status" value="2"/>
</dbReference>
<organism evidence="4 5">
    <name type="scientific">Halobacillus seohaensis</name>
    <dbReference type="NCBI Taxonomy" id="447421"/>
    <lineage>
        <taxon>Bacteria</taxon>
        <taxon>Bacillati</taxon>
        <taxon>Bacillota</taxon>
        <taxon>Bacilli</taxon>
        <taxon>Bacillales</taxon>
        <taxon>Bacillaceae</taxon>
        <taxon>Halobacillus</taxon>
    </lineage>
</organism>
<dbReference type="InterPro" id="IPR003343">
    <property type="entry name" value="Big_2"/>
</dbReference>